<dbReference type="GO" id="GO:0005992">
    <property type="term" value="P:trehalose biosynthetic process"/>
    <property type="evidence" value="ECO:0007669"/>
    <property type="project" value="InterPro"/>
</dbReference>
<dbReference type="EMBL" id="AOPZ01000302">
    <property type="protein sequence ID" value="EPH41590.1"/>
    <property type="molecule type" value="Genomic_DNA"/>
</dbReference>
<dbReference type="OrthoDB" id="9761633at2"/>
<proteinExistence type="inferred from homology"/>
<dbReference type="PATRIC" id="fig|1286094.4.peg.5296"/>
<dbReference type="Proteomes" id="UP000014629">
    <property type="component" value="Unassembled WGS sequence"/>
</dbReference>
<organism evidence="2 3">
    <name type="scientific">Streptomyces aurantiacus JA 4570</name>
    <dbReference type="NCBI Taxonomy" id="1286094"/>
    <lineage>
        <taxon>Bacteria</taxon>
        <taxon>Bacillati</taxon>
        <taxon>Actinomycetota</taxon>
        <taxon>Actinomycetes</taxon>
        <taxon>Kitasatosporales</taxon>
        <taxon>Streptomycetaceae</taxon>
        <taxon>Streptomyces</taxon>
        <taxon>Streptomyces aurantiacus group</taxon>
    </lineage>
</organism>
<name>S3ZT71_9ACTN</name>
<reference evidence="2 3" key="1">
    <citation type="submission" date="2013-02" db="EMBL/GenBank/DDBJ databases">
        <title>Draft Genome Sequence of Streptomyces aurantiacus, Which Produces Setomimycin.</title>
        <authorList>
            <person name="Gruening B.A."/>
            <person name="Praeg A."/>
            <person name="Erxleben A."/>
            <person name="Guenther S."/>
            <person name="Mueller M."/>
        </authorList>
    </citation>
    <scope>NUCLEOTIDE SEQUENCE [LARGE SCALE GENOMIC DNA]</scope>
    <source>
        <strain evidence="2 3">JA 4570</strain>
    </source>
</reference>
<keyword evidence="3" id="KW-1185">Reference proteome</keyword>
<protein>
    <submittedName>
        <fullName evidence="2">Putative Alpha,alpha-trehalose-phosphate synthase</fullName>
    </submittedName>
</protein>
<dbReference type="PANTHER" id="PTHR10788">
    <property type="entry name" value="TREHALOSE-6-PHOSPHATE SYNTHASE"/>
    <property type="match status" value="1"/>
</dbReference>
<evidence type="ECO:0000313" key="3">
    <source>
        <dbReference type="Proteomes" id="UP000014629"/>
    </source>
</evidence>
<gene>
    <name evidence="2" type="ORF">STRAU_5364</name>
</gene>
<comment type="similarity">
    <text evidence="1">Belongs to the glycosyltransferase 20 family.</text>
</comment>
<dbReference type="Gene3D" id="3.40.50.2000">
    <property type="entry name" value="Glycogen Phosphorylase B"/>
    <property type="match status" value="2"/>
</dbReference>
<dbReference type="AlphaFoldDB" id="S3ZT71"/>
<dbReference type="Pfam" id="PF00982">
    <property type="entry name" value="Glyco_transf_20"/>
    <property type="match status" value="1"/>
</dbReference>
<accession>S3ZT71</accession>
<dbReference type="CDD" id="cd03788">
    <property type="entry name" value="GT20_TPS"/>
    <property type="match status" value="1"/>
</dbReference>
<dbReference type="PANTHER" id="PTHR10788:SF106">
    <property type="entry name" value="BCDNA.GH08860"/>
    <property type="match status" value="1"/>
</dbReference>
<sequence length="462" mass="50185">MVSEQAVAQVLVASNRGPVTYSLGDDGTLDAKRGGGGLVSGLSAIGDEADALWVCSALGEGDREAVRRGIGEPGVRMLDIDAAVHADAYNGIANSVLWFVHHMLYQTPLEPAFGPEFRAQWASYETYNRAFAEALAESAADGAAVLVQDYHLTLVPGMLRELRPDLRIGHFSHTPWAPVDYFRMLPDDIAEQVLRGMLGADRLGFLTGRWADAFTECCVAVLGGTSGTRVGVHGLGADADFLRERARRADVEERLSALREQIGPDRKVIVRVDRTELSKNIVRGLHAYRLLLEERPEWRGRVVHVAFAYPSRQDLAVYRDYTAEVSRVASAINSAYGTDDWTPVLLHVKDDFARSLAAYRLADVALVNPIRDGMNLVAKEVPVVSDEGCALVLSREAGAFEELGEDAVVVNPYDVSGTGQALHAALTMSSAERAERTKRLAAAATALPPSQWFLDQLHALAP</sequence>
<dbReference type="GO" id="GO:0005829">
    <property type="term" value="C:cytosol"/>
    <property type="evidence" value="ECO:0007669"/>
    <property type="project" value="TreeGrafter"/>
</dbReference>
<dbReference type="GO" id="GO:0004805">
    <property type="term" value="F:trehalose-phosphatase activity"/>
    <property type="evidence" value="ECO:0007669"/>
    <property type="project" value="TreeGrafter"/>
</dbReference>
<dbReference type="InterPro" id="IPR001830">
    <property type="entry name" value="Glyco_trans_20"/>
</dbReference>
<comment type="caution">
    <text evidence="2">The sequence shown here is derived from an EMBL/GenBank/DDBJ whole genome shotgun (WGS) entry which is preliminary data.</text>
</comment>
<dbReference type="SUPFAM" id="SSF53756">
    <property type="entry name" value="UDP-Glycosyltransferase/glycogen phosphorylase"/>
    <property type="match status" value="1"/>
</dbReference>
<evidence type="ECO:0000313" key="2">
    <source>
        <dbReference type="EMBL" id="EPH41590.1"/>
    </source>
</evidence>
<dbReference type="GO" id="GO:0003825">
    <property type="term" value="F:alpha,alpha-trehalose-phosphate synthase (UDP-forming) activity"/>
    <property type="evidence" value="ECO:0007669"/>
    <property type="project" value="TreeGrafter"/>
</dbReference>
<dbReference type="RefSeq" id="WP_016643486.1">
    <property type="nucleotide sequence ID" value="NZ_AOPZ01000302.1"/>
</dbReference>
<evidence type="ECO:0000256" key="1">
    <source>
        <dbReference type="ARBA" id="ARBA00008799"/>
    </source>
</evidence>